<gene>
    <name evidence="1" type="ORF">PPL_09286</name>
</gene>
<sequence length="85" mass="9601">MRILHLATSDYRAMNWAADHGHLEIKSGERSCYVDPTVKPTVKPSSNNLTPLDNIQDALVPADSVALPIEEQDIPIRNIMSRWEF</sequence>
<dbReference type="AlphaFoldDB" id="D3BL54"/>
<accession>D3BL54</accession>
<evidence type="ECO:0000313" key="1">
    <source>
        <dbReference type="EMBL" id="EFA77788.1"/>
    </source>
</evidence>
<organism evidence="1 2">
    <name type="scientific">Heterostelium pallidum (strain ATCC 26659 / Pp 5 / PN500)</name>
    <name type="common">Cellular slime mold</name>
    <name type="synonym">Polysphondylium pallidum</name>
    <dbReference type="NCBI Taxonomy" id="670386"/>
    <lineage>
        <taxon>Eukaryota</taxon>
        <taxon>Amoebozoa</taxon>
        <taxon>Evosea</taxon>
        <taxon>Eumycetozoa</taxon>
        <taxon>Dictyostelia</taxon>
        <taxon>Acytosteliales</taxon>
        <taxon>Acytosteliaceae</taxon>
        <taxon>Heterostelium</taxon>
    </lineage>
</organism>
<dbReference type="Proteomes" id="UP000001396">
    <property type="component" value="Unassembled WGS sequence"/>
</dbReference>
<dbReference type="GeneID" id="31364761"/>
<reference evidence="1 2" key="1">
    <citation type="journal article" date="2011" name="Genome Res.">
        <title>Phylogeny-wide analysis of social amoeba genomes highlights ancient origins for complex intercellular communication.</title>
        <authorList>
            <person name="Heidel A.J."/>
            <person name="Lawal H.M."/>
            <person name="Felder M."/>
            <person name="Schilde C."/>
            <person name="Helps N.R."/>
            <person name="Tunggal B."/>
            <person name="Rivero F."/>
            <person name="John U."/>
            <person name="Schleicher M."/>
            <person name="Eichinger L."/>
            <person name="Platzer M."/>
            <person name="Noegel A.A."/>
            <person name="Schaap P."/>
            <person name="Gloeckner G."/>
        </authorList>
    </citation>
    <scope>NUCLEOTIDE SEQUENCE [LARGE SCALE GENOMIC DNA]</scope>
    <source>
        <strain evidence="2">ATCC 26659 / Pp 5 / PN500</strain>
    </source>
</reference>
<dbReference type="RefSeq" id="XP_020429916.1">
    <property type="nucleotide sequence ID" value="XM_020580083.1"/>
</dbReference>
<dbReference type="InParanoid" id="D3BL54"/>
<evidence type="ECO:0000313" key="2">
    <source>
        <dbReference type="Proteomes" id="UP000001396"/>
    </source>
</evidence>
<name>D3BL54_HETP5</name>
<comment type="caution">
    <text evidence="1">The sequence shown here is derived from an EMBL/GenBank/DDBJ whole genome shotgun (WGS) entry which is preliminary data.</text>
</comment>
<dbReference type="EMBL" id="ADBJ01000039">
    <property type="protein sequence ID" value="EFA77788.1"/>
    <property type="molecule type" value="Genomic_DNA"/>
</dbReference>
<proteinExistence type="predicted"/>
<protein>
    <submittedName>
        <fullName evidence="1">Uncharacterized protein</fullName>
    </submittedName>
</protein>
<keyword evidence="2" id="KW-1185">Reference proteome</keyword>